<dbReference type="KEGG" id="scb:SCAB_40531"/>
<organism evidence="2 3">
    <name type="scientific">Streptomyces scabiei (strain 87.22)</name>
    <dbReference type="NCBI Taxonomy" id="680198"/>
    <lineage>
        <taxon>Bacteria</taxon>
        <taxon>Bacillati</taxon>
        <taxon>Actinomycetota</taxon>
        <taxon>Actinomycetes</taxon>
        <taxon>Kitasatosporales</taxon>
        <taxon>Streptomycetaceae</taxon>
        <taxon>Streptomyces</taxon>
    </lineage>
</organism>
<dbReference type="Proteomes" id="UP000001444">
    <property type="component" value="Chromosome"/>
</dbReference>
<dbReference type="InterPro" id="IPR016181">
    <property type="entry name" value="Acyl_CoA_acyltransferase"/>
</dbReference>
<dbReference type="AlphaFoldDB" id="C9Z2B5"/>
<keyword evidence="3" id="KW-1185">Reference proteome</keyword>
<dbReference type="Pfam" id="PF13480">
    <property type="entry name" value="Acetyltransf_6"/>
    <property type="match status" value="1"/>
</dbReference>
<evidence type="ECO:0000313" key="2">
    <source>
        <dbReference type="EMBL" id="CBG71129.1"/>
    </source>
</evidence>
<accession>C9Z2B5</accession>
<evidence type="ECO:0000259" key="1">
    <source>
        <dbReference type="Pfam" id="PF13480"/>
    </source>
</evidence>
<dbReference type="EMBL" id="FN554889">
    <property type="protein sequence ID" value="CBG71129.1"/>
    <property type="molecule type" value="Genomic_DNA"/>
</dbReference>
<evidence type="ECO:0000313" key="3">
    <source>
        <dbReference type="Proteomes" id="UP000001444"/>
    </source>
</evidence>
<sequence>MRGMSNVDIAWGDGDDVLGNSSWDEFVGTTGSIFQDSRFLLTWWRDTATKNPASQFYAATFADGGETIGVCAFELNDGTLSFAGGQDVVDYMGPAVADGRESAVADAVVRLAFDEPRWERAHLAGLPADGPLTQALIDAFRWRVPQAEVGVHDQAPRILSAPEGYLGLLNSKRRGEVLRKRKRLEEEIGPVKVVASTPDTWSSALEQLLAWKASATPAMRDFVTEYGDFVRNLVKELAPKNAAHVVELRAQDDRAVASAIVLTHRRTKYLYNMSYDMTTVSASNNGLAPGVVLVSHLAEATLEQGFVFDFLKGAQDYKVRLGGVPEGIVTLSFSR</sequence>
<dbReference type="eggNOG" id="COG5653">
    <property type="taxonomic scope" value="Bacteria"/>
</dbReference>
<reference evidence="2 3" key="1">
    <citation type="journal article" date="2010" name="Mol. Plant Microbe Interact.">
        <title>Streptomyces scabies 87-22 contains a coronafacic acid-like biosynthetic cluster that contributes to plant-microbe interactions.</title>
        <authorList>
            <person name="Bignell D.R."/>
            <person name="Seipke R.F."/>
            <person name="Huguet-Tapia J.C."/>
            <person name="Chambers A.H."/>
            <person name="Parry R.J."/>
            <person name="Loria R."/>
        </authorList>
    </citation>
    <scope>NUCLEOTIDE SEQUENCE [LARGE SCALE GENOMIC DNA]</scope>
    <source>
        <strain evidence="2 3">87.22</strain>
    </source>
</reference>
<dbReference type="STRING" id="680198.SCAB_40531"/>
<feature type="domain" description="BioF2-like acetyltransferase" evidence="1">
    <location>
        <begin position="171"/>
        <end position="318"/>
    </location>
</feature>
<gene>
    <name evidence="2" type="ordered locus">SCAB_40531</name>
</gene>
<proteinExistence type="predicted"/>
<name>C9Z2B5_STRSW</name>
<dbReference type="InterPro" id="IPR038740">
    <property type="entry name" value="BioF2-like_GNAT_dom"/>
</dbReference>
<protein>
    <recommendedName>
        <fullName evidence="1">BioF2-like acetyltransferase domain-containing protein</fullName>
    </recommendedName>
</protein>
<dbReference type="SUPFAM" id="SSF55729">
    <property type="entry name" value="Acyl-CoA N-acyltransferases (Nat)"/>
    <property type="match status" value="1"/>
</dbReference>
<dbReference type="HOGENOM" id="CLU_046277_1_0_11"/>